<dbReference type="EMBL" id="JABSTU010004119">
    <property type="protein sequence ID" value="KAH7964223.1"/>
    <property type="molecule type" value="Genomic_DNA"/>
</dbReference>
<dbReference type="PROSITE" id="PS00233">
    <property type="entry name" value="CHIT_BIND_RR_1"/>
    <property type="match status" value="1"/>
</dbReference>
<accession>A0A9J6CZM8</accession>
<sequence length="173" mass="18441">MLNLGYEQKVLVALAFAVALAVVQVGSQIQFVNRRPSAIVAAGAGPGAPVAEPVYPPQPYSFGYDNVDEYGTQSFRKEESDANNVKTGYYGYRDANGTFRKVTYVADANGFRATVDMNEPGTVSGHTADAVFSSRQAQHLGVAKSASAPAPAFAVPVQAPFYQGRPTRVLFTN</sequence>
<dbReference type="Proteomes" id="UP000821866">
    <property type="component" value="Unassembled WGS sequence"/>
</dbReference>
<dbReference type="GO" id="GO:0062129">
    <property type="term" value="C:chitin-based extracellular matrix"/>
    <property type="evidence" value="ECO:0007669"/>
    <property type="project" value="TreeGrafter"/>
</dbReference>
<evidence type="ECO:0000256" key="2">
    <source>
        <dbReference type="PROSITE-ProRule" id="PRU00497"/>
    </source>
</evidence>
<keyword evidence="1 2" id="KW-0193">Cuticle</keyword>
<evidence type="ECO:0000313" key="3">
    <source>
        <dbReference type="EMBL" id="KAH7964223.1"/>
    </source>
</evidence>
<protein>
    <recommendedName>
        <fullName evidence="5">Cuticle protein</fullName>
    </recommendedName>
</protein>
<reference evidence="3" key="1">
    <citation type="journal article" date="2020" name="Cell">
        <title>Large-Scale Comparative Analyses of Tick Genomes Elucidate Their Genetic Diversity and Vector Capacities.</title>
        <authorList>
            <consortium name="Tick Genome and Microbiome Consortium (TIGMIC)"/>
            <person name="Jia N."/>
            <person name="Wang J."/>
            <person name="Shi W."/>
            <person name="Du L."/>
            <person name="Sun Y."/>
            <person name="Zhan W."/>
            <person name="Jiang J.F."/>
            <person name="Wang Q."/>
            <person name="Zhang B."/>
            <person name="Ji P."/>
            <person name="Bell-Sakyi L."/>
            <person name="Cui X.M."/>
            <person name="Yuan T.T."/>
            <person name="Jiang B.G."/>
            <person name="Yang W.F."/>
            <person name="Lam T.T."/>
            <person name="Chang Q.C."/>
            <person name="Ding S.J."/>
            <person name="Wang X.J."/>
            <person name="Zhu J.G."/>
            <person name="Ruan X.D."/>
            <person name="Zhao L."/>
            <person name="Wei J.T."/>
            <person name="Ye R.Z."/>
            <person name="Que T.C."/>
            <person name="Du C.H."/>
            <person name="Zhou Y.H."/>
            <person name="Cheng J.X."/>
            <person name="Dai P.F."/>
            <person name="Guo W.B."/>
            <person name="Han X.H."/>
            <person name="Huang E.J."/>
            <person name="Li L.F."/>
            <person name="Wei W."/>
            <person name="Gao Y.C."/>
            <person name="Liu J.Z."/>
            <person name="Shao H.Z."/>
            <person name="Wang X."/>
            <person name="Wang C.C."/>
            <person name="Yang T.C."/>
            <person name="Huo Q.B."/>
            <person name="Li W."/>
            <person name="Chen H.Y."/>
            <person name="Chen S.E."/>
            <person name="Zhou L.G."/>
            <person name="Ni X.B."/>
            <person name="Tian J.H."/>
            <person name="Sheng Y."/>
            <person name="Liu T."/>
            <person name="Pan Y.S."/>
            <person name="Xia L.Y."/>
            <person name="Li J."/>
            <person name="Zhao F."/>
            <person name="Cao W.C."/>
        </authorList>
    </citation>
    <scope>NUCLEOTIDE SEQUENCE</scope>
    <source>
        <strain evidence="3">Rmic-2018</strain>
    </source>
</reference>
<evidence type="ECO:0008006" key="5">
    <source>
        <dbReference type="Google" id="ProtNLM"/>
    </source>
</evidence>
<dbReference type="InterPro" id="IPR031311">
    <property type="entry name" value="CHIT_BIND_RR_consensus"/>
</dbReference>
<keyword evidence="4" id="KW-1185">Reference proteome</keyword>
<dbReference type="InterPro" id="IPR050468">
    <property type="entry name" value="Cuticle_Struct_Prot"/>
</dbReference>
<dbReference type="Gene3D" id="3.10.50.10">
    <property type="match status" value="1"/>
</dbReference>
<dbReference type="InterPro" id="IPR029070">
    <property type="entry name" value="Chitinase_insertion_sf"/>
</dbReference>
<proteinExistence type="predicted"/>
<comment type="caution">
    <text evidence="3">The sequence shown here is derived from an EMBL/GenBank/DDBJ whole genome shotgun (WGS) entry which is preliminary data.</text>
</comment>
<evidence type="ECO:0000256" key="1">
    <source>
        <dbReference type="ARBA" id="ARBA00022460"/>
    </source>
</evidence>
<dbReference type="PANTHER" id="PTHR10380:SF173">
    <property type="entry name" value="CUTICULAR PROTEIN 47EF, ISOFORM C-RELATED"/>
    <property type="match status" value="1"/>
</dbReference>
<reference evidence="3" key="2">
    <citation type="submission" date="2021-09" db="EMBL/GenBank/DDBJ databases">
        <authorList>
            <person name="Jia N."/>
            <person name="Wang J."/>
            <person name="Shi W."/>
            <person name="Du L."/>
            <person name="Sun Y."/>
            <person name="Zhan W."/>
            <person name="Jiang J."/>
            <person name="Wang Q."/>
            <person name="Zhang B."/>
            <person name="Ji P."/>
            <person name="Sakyi L.B."/>
            <person name="Cui X."/>
            <person name="Yuan T."/>
            <person name="Jiang B."/>
            <person name="Yang W."/>
            <person name="Lam T.T.-Y."/>
            <person name="Chang Q."/>
            <person name="Ding S."/>
            <person name="Wang X."/>
            <person name="Zhu J."/>
            <person name="Ruan X."/>
            <person name="Zhao L."/>
            <person name="Wei J."/>
            <person name="Que T."/>
            <person name="Du C."/>
            <person name="Cheng J."/>
            <person name="Dai P."/>
            <person name="Han X."/>
            <person name="Huang E."/>
            <person name="Gao Y."/>
            <person name="Liu J."/>
            <person name="Shao H."/>
            <person name="Ye R."/>
            <person name="Li L."/>
            <person name="Wei W."/>
            <person name="Wang X."/>
            <person name="Wang C."/>
            <person name="Huo Q."/>
            <person name="Li W."/>
            <person name="Guo W."/>
            <person name="Chen H."/>
            <person name="Chen S."/>
            <person name="Zhou L."/>
            <person name="Zhou L."/>
            <person name="Ni X."/>
            <person name="Tian J."/>
            <person name="Zhou Y."/>
            <person name="Sheng Y."/>
            <person name="Liu T."/>
            <person name="Pan Y."/>
            <person name="Xia L."/>
            <person name="Li J."/>
            <person name="Zhao F."/>
            <person name="Cao W."/>
        </authorList>
    </citation>
    <scope>NUCLEOTIDE SEQUENCE</scope>
    <source>
        <strain evidence="3">Rmic-2018</strain>
        <tissue evidence="3">Larvae</tissue>
    </source>
</reference>
<dbReference type="PROSITE" id="PS51155">
    <property type="entry name" value="CHIT_BIND_RR_2"/>
    <property type="match status" value="1"/>
</dbReference>
<dbReference type="AlphaFoldDB" id="A0A9J6CZM8"/>
<dbReference type="VEuPathDB" id="VectorBase:LOC119167961"/>
<dbReference type="GO" id="GO:0008010">
    <property type="term" value="F:structural constituent of chitin-based larval cuticle"/>
    <property type="evidence" value="ECO:0007669"/>
    <property type="project" value="TreeGrafter"/>
</dbReference>
<name>A0A9J6CZM8_RHIMP</name>
<gene>
    <name evidence="3" type="ORF">HPB51_027538</name>
</gene>
<organism evidence="3 4">
    <name type="scientific">Rhipicephalus microplus</name>
    <name type="common">Cattle tick</name>
    <name type="synonym">Boophilus microplus</name>
    <dbReference type="NCBI Taxonomy" id="6941"/>
    <lineage>
        <taxon>Eukaryota</taxon>
        <taxon>Metazoa</taxon>
        <taxon>Ecdysozoa</taxon>
        <taxon>Arthropoda</taxon>
        <taxon>Chelicerata</taxon>
        <taxon>Arachnida</taxon>
        <taxon>Acari</taxon>
        <taxon>Parasitiformes</taxon>
        <taxon>Ixodida</taxon>
        <taxon>Ixodoidea</taxon>
        <taxon>Ixodidae</taxon>
        <taxon>Rhipicephalinae</taxon>
        <taxon>Rhipicephalus</taxon>
        <taxon>Boophilus</taxon>
    </lineage>
</organism>
<evidence type="ECO:0000313" key="4">
    <source>
        <dbReference type="Proteomes" id="UP000821866"/>
    </source>
</evidence>
<dbReference type="InterPro" id="IPR000618">
    <property type="entry name" value="Insect_cuticle"/>
</dbReference>
<dbReference type="PANTHER" id="PTHR10380">
    <property type="entry name" value="CUTICLE PROTEIN"/>
    <property type="match status" value="1"/>
</dbReference>
<dbReference type="Pfam" id="PF00379">
    <property type="entry name" value="Chitin_bind_4"/>
    <property type="match status" value="1"/>
</dbReference>